<comment type="similarity">
    <text evidence="4 6">Belongs to the GART family.</text>
</comment>
<comment type="pathway">
    <text evidence="1 6">Purine metabolism; IMP biosynthesis via de novo pathway; N(2)-formyl-N(1)-(5-phospho-D-ribosyl)glycinamide from N(1)-(5-phospho-D-ribosyl)glycinamide (10-formyl THF route): step 1/1.</text>
</comment>
<protein>
    <recommendedName>
        <fullName evidence="6">Phosphoribosylglycinamide formyltransferase</fullName>
        <ecNumber evidence="6">2.1.2.2</ecNumber>
    </recommendedName>
    <alternativeName>
        <fullName evidence="6">5'-phosphoribosylglycinamide transformylase</fullName>
    </alternativeName>
    <alternativeName>
        <fullName evidence="6">GAR transformylase</fullName>
        <shortName evidence="6">GART</shortName>
    </alternativeName>
</protein>
<comment type="catalytic activity">
    <reaction evidence="5 6">
        <text>N(1)-(5-phospho-beta-D-ribosyl)glycinamide + (6R)-10-formyltetrahydrofolate = N(2)-formyl-N(1)-(5-phospho-beta-D-ribosyl)glycinamide + (6S)-5,6,7,8-tetrahydrofolate + H(+)</text>
        <dbReference type="Rhea" id="RHEA:15053"/>
        <dbReference type="ChEBI" id="CHEBI:15378"/>
        <dbReference type="ChEBI" id="CHEBI:57453"/>
        <dbReference type="ChEBI" id="CHEBI:143788"/>
        <dbReference type="ChEBI" id="CHEBI:147286"/>
        <dbReference type="ChEBI" id="CHEBI:195366"/>
        <dbReference type="EC" id="2.1.2.2"/>
    </reaction>
</comment>
<dbReference type="GO" id="GO:0005829">
    <property type="term" value="C:cytosol"/>
    <property type="evidence" value="ECO:0007669"/>
    <property type="project" value="TreeGrafter"/>
</dbReference>
<dbReference type="InterPro" id="IPR002376">
    <property type="entry name" value="Formyl_transf_N"/>
</dbReference>
<evidence type="ECO:0000256" key="6">
    <source>
        <dbReference type="HAMAP-Rule" id="MF_01930"/>
    </source>
</evidence>
<dbReference type="InterPro" id="IPR036477">
    <property type="entry name" value="Formyl_transf_N_sf"/>
</dbReference>
<organism evidence="8 9">
    <name type="scientific">Cetobacterium ceti</name>
    <dbReference type="NCBI Taxonomy" id="180163"/>
    <lineage>
        <taxon>Bacteria</taxon>
        <taxon>Fusobacteriati</taxon>
        <taxon>Fusobacteriota</taxon>
        <taxon>Fusobacteriia</taxon>
        <taxon>Fusobacteriales</taxon>
        <taxon>Fusobacteriaceae</taxon>
        <taxon>Cetobacterium</taxon>
    </lineage>
</organism>
<dbReference type="SUPFAM" id="SSF53328">
    <property type="entry name" value="Formyltransferase"/>
    <property type="match status" value="1"/>
</dbReference>
<keyword evidence="9" id="KW-1185">Reference proteome</keyword>
<evidence type="ECO:0000256" key="2">
    <source>
        <dbReference type="ARBA" id="ARBA00022679"/>
    </source>
</evidence>
<feature type="binding site" evidence="6">
    <location>
        <begin position="12"/>
        <end position="14"/>
    </location>
    <ligand>
        <name>N(1)-(5-phospho-beta-D-ribosyl)glycinamide</name>
        <dbReference type="ChEBI" id="CHEBI:143788"/>
    </ligand>
</feature>
<proteinExistence type="inferred from homology"/>
<dbReference type="InterPro" id="IPR004607">
    <property type="entry name" value="GART"/>
</dbReference>
<dbReference type="Pfam" id="PF00551">
    <property type="entry name" value="Formyl_trans_N"/>
    <property type="match status" value="1"/>
</dbReference>
<evidence type="ECO:0000313" key="9">
    <source>
        <dbReference type="Proteomes" id="UP000191153"/>
    </source>
</evidence>
<dbReference type="InterPro" id="IPR001555">
    <property type="entry name" value="GART_AS"/>
</dbReference>
<dbReference type="OrthoDB" id="9806170at2"/>
<evidence type="ECO:0000256" key="3">
    <source>
        <dbReference type="ARBA" id="ARBA00022755"/>
    </source>
</evidence>
<keyword evidence="2 6" id="KW-0808">Transferase</keyword>
<evidence type="ECO:0000256" key="4">
    <source>
        <dbReference type="ARBA" id="ARBA00038440"/>
    </source>
</evidence>
<evidence type="ECO:0000256" key="1">
    <source>
        <dbReference type="ARBA" id="ARBA00005054"/>
    </source>
</evidence>
<accession>A0A1T4KEC3</accession>
<dbReference type="PROSITE" id="PS00373">
    <property type="entry name" value="GART"/>
    <property type="match status" value="1"/>
</dbReference>
<evidence type="ECO:0000259" key="7">
    <source>
        <dbReference type="Pfam" id="PF00551"/>
    </source>
</evidence>
<dbReference type="Proteomes" id="UP000191153">
    <property type="component" value="Unassembled WGS sequence"/>
</dbReference>
<dbReference type="Gene3D" id="3.40.50.170">
    <property type="entry name" value="Formyl transferase, N-terminal domain"/>
    <property type="match status" value="1"/>
</dbReference>
<feature type="binding site" evidence="6">
    <location>
        <begin position="87"/>
        <end position="90"/>
    </location>
    <ligand>
        <name>(6R)-10-formyltetrahydrofolate</name>
        <dbReference type="ChEBI" id="CHEBI:195366"/>
    </ligand>
</feature>
<dbReference type="GO" id="GO:0004644">
    <property type="term" value="F:phosphoribosylglycinamide formyltransferase activity"/>
    <property type="evidence" value="ECO:0007669"/>
    <property type="project" value="UniProtKB-UniRule"/>
</dbReference>
<name>A0A1T4KEC3_9FUSO</name>
<feature type="site" description="Raises pKa of active site His" evidence="6">
    <location>
        <position position="142"/>
    </location>
</feature>
<sequence>MVDVAVFASGNGSNFQNLVEYKSEIYRVKILIVDRKNAYAIERGKKLGIETVYVNIKKFENKELYEKHILEILEKKEIKFIILGGYMKIISPVLLNKFRNKIINIHPSYLPNFPGKSAIEDVYKKGEKETGVTIHFVDEGIDTGKIIYQEKIKINIKWTLEELENEIHRVEHRIYPKVIEKIVGGEI</sequence>
<dbReference type="EC" id="2.1.2.2" evidence="6"/>
<evidence type="ECO:0000256" key="5">
    <source>
        <dbReference type="ARBA" id="ARBA00047664"/>
    </source>
</evidence>
<dbReference type="PANTHER" id="PTHR43369:SF2">
    <property type="entry name" value="PHOSPHORIBOSYLGLYCINAMIDE FORMYLTRANSFERASE"/>
    <property type="match status" value="1"/>
</dbReference>
<dbReference type="AlphaFoldDB" id="A0A1T4KEC3"/>
<feature type="binding site" evidence="6">
    <location>
        <position position="62"/>
    </location>
    <ligand>
        <name>(6R)-10-formyltetrahydrofolate</name>
        <dbReference type="ChEBI" id="CHEBI:195366"/>
    </ligand>
</feature>
<dbReference type="NCBIfam" id="TIGR00639">
    <property type="entry name" value="PurN"/>
    <property type="match status" value="1"/>
</dbReference>
<evidence type="ECO:0000313" key="8">
    <source>
        <dbReference type="EMBL" id="SJZ40693.1"/>
    </source>
</evidence>
<dbReference type="CDD" id="cd08645">
    <property type="entry name" value="FMT_core_GART"/>
    <property type="match status" value="1"/>
</dbReference>
<dbReference type="UniPathway" id="UPA00074">
    <property type="reaction ID" value="UER00126"/>
</dbReference>
<dbReference type="HAMAP" id="MF_01930">
    <property type="entry name" value="PurN"/>
    <property type="match status" value="1"/>
</dbReference>
<reference evidence="8 9" key="1">
    <citation type="submission" date="2017-02" db="EMBL/GenBank/DDBJ databases">
        <authorList>
            <person name="Peterson S.W."/>
        </authorList>
    </citation>
    <scope>NUCLEOTIDE SEQUENCE [LARGE SCALE GENOMIC DNA]</scope>
    <source>
        <strain evidence="8 9">ATCC 700028</strain>
    </source>
</reference>
<gene>
    <name evidence="6" type="primary">purN</name>
    <name evidence="8" type="ORF">SAMN02745174_00385</name>
</gene>
<dbReference type="GO" id="GO:0006189">
    <property type="term" value="P:'de novo' IMP biosynthetic process"/>
    <property type="evidence" value="ECO:0007669"/>
    <property type="project" value="UniProtKB-UniRule"/>
</dbReference>
<feature type="active site" description="Proton donor" evidence="6">
    <location>
        <position position="106"/>
    </location>
</feature>
<keyword evidence="3 6" id="KW-0658">Purine biosynthesis</keyword>
<dbReference type="RefSeq" id="WP_078692934.1">
    <property type="nucleotide sequence ID" value="NZ_FUWX01000005.1"/>
</dbReference>
<dbReference type="EMBL" id="FUWX01000005">
    <property type="protein sequence ID" value="SJZ40693.1"/>
    <property type="molecule type" value="Genomic_DNA"/>
</dbReference>
<feature type="domain" description="Formyl transferase N-terminal" evidence="7">
    <location>
        <begin position="4"/>
        <end position="179"/>
    </location>
</feature>
<dbReference type="PANTHER" id="PTHR43369">
    <property type="entry name" value="PHOSPHORIBOSYLGLYCINAMIDE FORMYLTRANSFERASE"/>
    <property type="match status" value="1"/>
</dbReference>
<comment type="function">
    <text evidence="6">Catalyzes the transfer of a formyl group from 10-formyltetrahydrofolate to 5-phospho-ribosyl-glycinamide (GAR), producing 5-phospho-ribosyl-N-formylglycinamide (FGAR) and tetrahydrofolate.</text>
</comment>
<dbReference type="STRING" id="180163.SAMN02745174_00385"/>
<feature type="binding site" evidence="6">
    <location>
        <position position="104"/>
    </location>
    <ligand>
        <name>(6R)-10-formyltetrahydrofolate</name>
        <dbReference type="ChEBI" id="CHEBI:195366"/>
    </ligand>
</feature>